<dbReference type="PROSITE" id="PS51257">
    <property type="entry name" value="PROKAR_LIPOPROTEIN"/>
    <property type="match status" value="1"/>
</dbReference>
<name>A0A1I2MMM3_9BACT</name>
<keyword evidence="1" id="KW-0732">Signal</keyword>
<dbReference type="AlphaFoldDB" id="A0A1I2MMM3"/>
<accession>A0A1I2MMM3</accession>
<dbReference type="Gene3D" id="1.25.40.390">
    <property type="match status" value="1"/>
</dbReference>
<proteinExistence type="predicted"/>
<dbReference type="STRING" id="1436961.SAMN05421739_101406"/>
<gene>
    <name evidence="2" type="ORF">SAMN05421739_101406</name>
</gene>
<evidence type="ECO:0000313" key="3">
    <source>
        <dbReference type="Proteomes" id="UP000198724"/>
    </source>
</evidence>
<dbReference type="InterPro" id="IPR041662">
    <property type="entry name" value="SusD-like_2"/>
</dbReference>
<dbReference type="InterPro" id="IPR011990">
    <property type="entry name" value="TPR-like_helical_dom_sf"/>
</dbReference>
<organism evidence="2 3">
    <name type="scientific">Pontibacter chinhatensis</name>
    <dbReference type="NCBI Taxonomy" id="1436961"/>
    <lineage>
        <taxon>Bacteria</taxon>
        <taxon>Pseudomonadati</taxon>
        <taxon>Bacteroidota</taxon>
        <taxon>Cytophagia</taxon>
        <taxon>Cytophagales</taxon>
        <taxon>Hymenobacteraceae</taxon>
        <taxon>Pontibacter</taxon>
    </lineage>
</organism>
<reference evidence="3" key="1">
    <citation type="submission" date="2016-10" db="EMBL/GenBank/DDBJ databases">
        <authorList>
            <person name="Varghese N."/>
            <person name="Submissions S."/>
        </authorList>
    </citation>
    <scope>NUCLEOTIDE SEQUENCE [LARGE SCALE GENOMIC DNA]</scope>
    <source>
        <strain evidence="3">LP51</strain>
    </source>
</reference>
<evidence type="ECO:0000313" key="2">
    <source>
        <dbReference type="EMBL" id="SFF92754.1"/>
    </source>
</evidence>
<dbReference type="Proteomes" id="UP000198724">
    <property type="component" value="Unassembled WGS sequence"/>
</dbReference>
<sequence>MKKIFRYILAFAIMGAVAGLQGCEDYFDKEDNPNLVPNPPLPTLLTTTTHKTGMNSYMVSNITSYFVQYLASPSAGGSSDTYQITDYTGTWDALYWAMADIYDMRQLAMEQGATEYVGVADVLMAYHLALVNDMWGDAPYSEAFANITLTPAFDDEANLYDVTTQLLDEAIVELQKPESSVRLLATSDVIHEGNVANWVKTAYALKARQLNKLSGTSSYNPQAVLEAVDNSYTSNADNAEMGVFQTRNPWAAVALSNAGNLLGGWLSEQLIQHLDGTSYGVFDPRLEQLTDTTVNGNYVGTPNGTGNVGPANNTVKDENYISRNSPLTGDESPLIIVSYPEVKLIEAEAAFRAGQLDRAFAAYREAIRASMELLEVAQADAEAYLSSAAVAQSASELSLDRIFQEKYVVTYLNPEAWNDARRYDYQYANFTLPAGAALPTFIRRVAYPSGEASKNPNTPDVTDLSLTLWWDQ</sequence>
<keyword evidence="3" id="KW-1185">Reference proteome</keyword>
<dbReference type="EMBL" id="FOOT01000001">
    <property type="protein sequence ID" value="SFF92754.1"/>
    <property type="molecule type" value="Genomic_DNA"/>
</dbReference>
<feature type="chain" id="PRO_5011492760" evidence="1">
    <location>
        <begin position="19"/>
        <end position="472"/>
    </location>
</feature>
<feature type="signal peptide" evidence="1">
    <location>
        <begin position="1"/>
        <end position="18"/>
    </location>
</feature>
<dbReference type="SUPFAM" id="SSF48452">
    <property type="entry name" value="TPR-like"/>
    <property type="match status" value="1"/>
</dbReference>
<protein>
    <submittedName>
        <fullName evidence="2">Starch-binding associating with outer membrane</fullName>
    </submittedName>
</protein>
<dbReference type="Pfam" id="PF12771">
    <property type="entry name" value="SusD-like_2"/>
    <property type="match status" value="1"/>
</dbReference>
<dbReference type="RefSeq" id="WP_092098511.1">
    <property type="nucleotide sequence ID" value="NZ_FOOT01000001.1"/>
</dbReference>
<dbReference type="OrthoDB" id="622163at2"/>
<evidence type="ECO:0000256" key="1">
    <source>
        <dbReference type="SAM" id="SignalP"/>
    </source>
</evidence>